<dbReference type="NCBIfam" id="TIGR01128">
    <property type="entry name" value="holA"/>
    <property type="match status" value="1"/>
</dbReference>
<evidence type="ECO:0000256" key="2">
    <source>
        <dbReference type="ARBA" id="ARBA00017703"/>
    </source>
</evidence>
<dbReference type="SUPFAM" id="SSF48019">
    <property type="entry name" value="post-AAA+ oligomerization domain-like"/>
    <property type="match status" value="1"/>
</dbReference>
<dbReference type="Pfam" id="PF06144">
    <property type="entry name" value="DNA_pol3_delta"/>
    <property type="match status" value="1"/>
</dbReference>
<proteinExistence type="inferred from homology"/>
<dbReference type="Proteomes" id="UP000296144">
    <property type="component" value="Unassembled WGS sequence"/>
</dbReference>
<dbReference type="InterPro" id="IPR010372">
    <property type="entry name" value="DNA_pol3_delta_N"/>
</dbReference>
<dbReference type="GO" id="GO:0006261">
    <property type="term" value="P:DNA-templated DNA replication"/>
    <property type="evidence" value="ECO:0007669"/>
    <property type="project" value="TreeGrafter"/>
</dbReference>
<dbReference type="OrthoDB" id="9770982at2"/>
<dbReference type="PANTHER" id="PTHR34388">
    <property type="entry name" value="DNA POLYMERASE III SUBUNIT DELTA"/>
    <property type="match status" value="1"/>
</dbReference>
<evidence type="ECO:0000256" key="4">
    <source>
        <dbReference type="ARBA" id="ARBA00022695"/>
    </source>
</evidence>
<evidence type="ECO:0000313" key="13">
    <source>
        <dbReference type="EMBL" id="PPI86899.1"/>
    </source>
</evidence>
<dbReference type="EMBL" id="PDKU01000001">
    <property type="protein sequence ID" value="PPI86899.1"/>
    <property type="molecule type" value="Genomic_DNA"/>
</dbReference>
<dbReference type="AlphaFoldDB" id="A0A2P5SX41"/>
<evidence type="ECO:0000259" key="11">
    <source>
        <dbReference type="Pfam" id="PF06144"/>
    </source>
</evidence>
<comment type="similarity">
    <text evidence="8">Belongs to the DNA polymerase HolA subunit family.</text>
</comment>
<keyword evidence="3" id="KW-0808">Transferase</keyword>
<organism evidence="13 14">
    <name type="scientific">Candidatus Pantoea edessiphila</name>
    <dbReference type="NCBI Taxonomy" id="2044610"/>
    <lineage>
        <taxon>Bacteria</taxon>
        <taxon>Pseudomonadati</taxon>
        <taxon>Pseudomonadota</taxon>
        <taxon>Gammaproteobacteria</taxon>
        <taxon>Enterobacterales</taxon>
        <taxon>Erwiniaceae</taxon>
        <taxon>Pantoea</taxon>
    </lineage>
</organism>
<dbReference type="GO" id="GO:0003677">
    <property type="term" value="F:DNA binding"/>
    <property type="evidence" value="ECO:0007669"/>
    <property type="project" value="InterPro"/>
</dbReference>
<dbReference type="Pfam" id="PF14840">
    <property type="entry name" value="DNA_pol3_delt_C"/>
    <property type="match status" value="1"/>
</dbReference>
<comment type="subunit">
    <text evidence="7">DNA polymerase III contains a core (composed of alpha, epsilon and theta chains) that associates with a tau subunit. This core dimerizes to form the POLIII' complex. PolIII' associates with the gamma complex (composed of gamma, delta, delta', psi and chi chains) and with the beta chain to form the complete DNA polymerase III complex.</text>
</comment>
<feature type="domain" description="DNA polymerase III subunit delta C-terminal" evidence="12">
    <location>
        <begin position="217"/>
        <end position="336"/>
    </location>
</feature>
<comment type="catalytic activity">
    <reaction evidence="9">
        <text>DNA(n) + a 2'-deoxyribonucleoside 5'-triphosphate = DNA(n+1) + diphosphate</text>
        <dbReference type="Rhea" id="RHEA:22508"/>
        <dbReference type="Rhea" id="RHEA-COMP:17339"/>
        <dbReference type="Rhea" id="RHEA-COMP:17340"/>
        <dbReference type="ChEBI" id="CHEBI:33019"/>
        <dbReference type="ChEBI" id="CHEBI:61560"/>
        <dbReference type="ChEBI" id="CHEBI:173112"/>
        <dbReference type="EC" id="2.7.7.7"/>
    </reaction>
</comment>
<dbReference type="EC" id="2.7.7.7" evidence="1 10"/>
<evidence type="ECO:0000259" key="12">
    <source>
        <dbReference type="Pfam" id="PF14840"/>
    </source>
</evidence>
<dbReference type="SUPFAM" id="SSF52540">
    <property type="entry name" value="P-loop containing nucleoside triphosphate hydrolases"/>
    <property type="match status" value="1"/>
</dbReference>
<dbReference type="Gene3D" id="1.10.8.60">
    <property type="match status" value="1"/>
</dbReference>
<feature type="domain" description="DNA polymerase III delta N-terminal" evidence="11">
    <location>
        <begin position="21"/>
        <end position="140"/>
    </location>
</feature>
<protein>
    <recommendedName>
        <fullName evidence="2 10">DNA polymerase III subunit delta</fullName>
        <ecNumber evidence="1 10">2.7.7.7</ecNumber>
    </recommendedName>
</protein>
<comment type="caution">
    <text evidence="13">The sequence shown here is derived from an EMBL/GenBank/DDBJ whole genome shotgun (WGS) entry which is preliminary data.</text>
</comment>
<evidence type="ECO:0000256" key="8">
    <source>
        <dbReference type="ARBA" id="ARBA00034754"/>
    </source>
</evidence>
<evidence type="ECO:0000256" key="9">
    <source>
        <dbReference type="ARBA" id="ARBA00049244"/>
    </source>
</evidence>
<dbReference type="Gene3D" id="1.20.272.10">
    <property type="match status" value="1"/>
</dbReference>
<dbReference type="PANTHER" id="PTHR34388:SF1">
    <property type="entry name" value="DNA POLYMERASE III SUBUNIT DELTA"/>
    <property type="match status" value="1"/>
</dbReference>
<evidence type="ECO:0000256" key="6">
    <source>
        <dbReference type="ARBA" id="ARBA00022932"/>
    </source>
</evidence>
<evidence type="ECO:0000256" key="5">
    <source>
        <dbReference type="ARBA" id="ARBA00022705"/>
    </source>
</evidence>
<keyword evidence="4" id="KW-0548">Nucleotidyltransferase</keyword>
<dbReference type="GO" id="GO:0009360">
    <property type="term" value="C:DNA polymerase III complex"/>
    <property type="evidence" value="ECO:0007669"/>
    <property type="project" value="UniProtKB-UniRule"/>
</dbReference>
<dbReference type="InterPro" id="IPR032780">
    <property type="entry name" value="DNA_pol3_delt_C"/>
</dbReference>
<name>A0A2P5SX41_9GAMM</name>
<dbReference type="InterPro" id="IPR005790">
    <property type="entry name" value="DNA_polIII_delta"/>
</dbReference>
<dbReference type="GO" id="GO:0003887">
    <property type="term" value="F:DNA-directed DNA polymerase activity"/>
    <property type="evidence" value="ECO:0007669"/>
    <property type="project" value="UniProtKB-UniRule"/>
</dbReference>
<gene>
    <name evidence="13" type="primary">holA</name>
    <name evidence="13" type="ORF">CRV10_01450</name>
</gene>
<sequence length="345" mass="40807">MIKINSQQLSNQLSDTLNNSYILVGNEILLLNESYSMINKKAVTNGFKEYFKFIIDNNTNWNLLFTTCNSLSLFNTTKIIIDLEFTENTINSLITKQLIIMHKFLHSNILIVCRIKKLSKHDENSLWFKTLFRSSVIVSCWKLDSKQLPKWILNRVRSMNLLIDDNAIQLLCHYYEGNLLELDQAIKFLCLQCYDDKINTSRIKESLNKIPCFFSVDWVNALLEGNIVRSFNILSELEKIDSEAVILLSTLQRDILILIKIYHYQNQKISQNIMDKYNIWKTRRYLFDVALKRLNIIDLQLIVDLSIKIERSIKQYYYPMVWLQFELLSFIICKNIFPMNLSYVF</sequence>
<dbReference type="Gene3D" id="3.40.50.300">
    <property type="entry name" value="P-loop containing nucleotide triphosphate hydrolases"/>
    <property type="match status" value="1"/>
</dbReference>
<keyword evidence="14" id="KW-1185">Reference proteome</keyword>
<dbReference type="InterPro" id="IPR008921">
    <property type="entry name" value="DNA_pol3_clamp-load_cplx_C"/>
</dbReference>
<keyword evidence="6" id="KW-0239">DNA-directed DNA polymerase</keyword>
<evidence type="ECO:0000256" key="7">
    <source>
        <dbReference type="ARBA" id="ARBA00026073"/>
    </source>
</evidence>
<evidence type="ECO:0000313" key="14">
    <source>
        <dbReference type="Proteomes" id="UP000296144"/>
    </source>
</evidence>
<dbReference type="InterPro" id="IPR027417">
    <property type="entry name" value="P-loop_NTPase"/>
</dbReference>
<accession>A0A2P5SX41</accession>
<evidence type="ECO:0000256" key="10">
    <source>
        <dbReference type="NCBIfam" id="TIGR01128"/>
    </source>
</evidence>
<dbReference type="CDD" id="cd18138">
    <property type="entry name" value="HLD_clamp_pol_III_delta"/>
    <property type="match status" value="1"/>
</dbReference>
<evidence type="ECO:0000256" key="3">
    <source>
        <dbReference type="ARBA" id="ARBA00022679"/>
    </source>
</evidence>
<evidence type="ECO:0000256" key="1">
    <source>
        <dbReference type="ARBA" id="ARBA00012417"/>
    </source>
</evidence>
<keyword evidence="5" id="KW-0235">DNA replication</keyword>
<dbReference type="RefSeq" id="WP_136130062.1">
    <property type="nucleotide sequence ID" value="NZ_PDKU01000001.1"/>
</dbReference>
<reference evidence="13 14" key="1">
    <citation type="journal article" date="2018" name="Genome Biol. Evol.">
        <title>Cladogenesis and Genomic Streamlining in Extracellular Endosymbionts of Tropical Stink Bugs.</title>
        <authorList>
            <person name="Otero-Bravo A."/>
            <person name="Goffredi S."/>
            <person name="Sabree Z.L."/>
        </authorList>
    </citation>
    <scope>NUCLEOTIDE SEQUENCE [LARGE SCALE GENOMIC DNA]</scope>
    <source>
        <strain evidence="13 14">SoEL</strain>
    </source>
</reference>